<dbReference type="RefSeq" id="WP_116181488.1">
    <property type="nucleotide sequence ID" value="NZ_CP144375.1"/>
</dbReference>
<proteinExistence type="predicted"/>
<evidence type="ECO:0008006" key="4">
    <source>
        <dbReference type="Google" id="ProtNLM"/>
    </source>
</evidence>
<gene>
    <name evidence="2" type="ORF">BCF44_12742</name>
</gene>
<dbReference type="Gene3D" id="3.20.20.80">
    <property type="entry name" value="Glycosidases"/>
    <property type="match status" value="1"/>
</dbReference>
<evidence type="ECO:0000313" key="3">
    <source>
        <dbReference type="Proteomes" id="UP000256269"/>
    </source>
</evidence>
<organism evidence="2 3">
    <name type="scientific">Kutzneria buriramensis</name>
    <dbReference type="NCBI Taxonomy" id="1045776"/>
    <lineage>
        <taxon>Bacteria</taxon>
        <taxon>Bacillati</taxon>
        <taxon>Actinomycetota</taxon>
        <taxon>Actinomycetes</taxon>
        <taxon>Pseudonocardiales</taxon>
        <taxon>Pseudonocardiaceae</taxon>
        <taxon>Kutzneria</taxon>
    </lineage>
</organism>
<dbReference type="SUPFAM" id="SSF51445">
    <property type="entry name" value="(Trans)glycosidases"/>
    <property type="match status" value="1"/>
</dbReference>
<accession>A0A3E0GUD0</accession>
<dbReference type="OrthoDB" id="4771662at2"/>
<dbReference type="EMBL" id="QUNO01000027">
    <property type="protein sequence ID" value="REH28462.1"/>
    <property type="molecule type" value="Genomic_DNA"/>
</dbReference>
<feature type="chain" id="PRO_5038968222" description="Cellulase (Glycosyl hydrolase family 5)" evidence="1">
    <location>
        <begin position="24"/>
        <end position="580"/>
    </location>
</feature>
<name>A0A3E0GUD0_9PSEU</name>
<dbReference type="PANTHER" id="PTHR31308">
    <property type="match status" value="1"/>
</dbReference>
<keyword evidence="3" id="KW-1185">Reference proteome</keyword>
<dbReference type="InterPro" id="IPR052066">
    <property type="entry name" value="Glycosphingolipid_Hydrolases"/>
</dbReference>
<dbReference type="PANTHER" id="PTHR31308:SF5">
    <property type="entry name" value="ERGOSTERYL-BETA-GLUCOSIDASE"/>
    <property type="match status" value="1"/>
</dbReference>
<evidence type="ECO:0000256" key="1">
    <source>
        <dbReference type="SAM" id="SignalP"/>
    </source>
</evidence>
<feature type="signal peptide" evidence="1">
    <location>
        <begin position="1"/>
        <end position="23"/>
    </location>
</feature>
<reference evidence="2 3" key="1">
    <citation type="submission" date="2018-08" db="EMBL/GenBank/DDBJ databases">
        <title>Genomic Encyclopedia of Archaeal and Bacterial Type Strains, Phase II (KMG-II): from individual species to whole genera.</title>
        <authorList>
            <person name="Goeker M."/>
        </authorList>
    </citation>
    <scope>NUCLEOTIDE SEQUENCE [LARGE SCALE GENOMIC DNA]</scope>
    <source>
        <strain evidence="2 3">DSM 45791</strain>
    </source>
</reference>
<evidence type="ECO:0000313" key="2">
    <source>
        <dbReference type="EMBL" id="REH28462.1"/>
    </source>
</evidence>
<dbReference type="Proteomes" id="UP000256269">
    <property type="component" value="Unassembled WGS sequence"/>
</dbReference>
<comment type="caution">
    <text evidence="2">The sequence shown here is derived from an EMBL/GenBank/DDBJ whole genome shotgun (WGS) entry which is preliminary data.</text>
</comment>
<protein>
    <recommendedName>
        <fullName evidence="4">Cellulase (Glycosyl hydrolase family 5)</fullName>
    </recommendedName>
</protein>
<sequence length="580" mass="62619">MRALIAVLAAATAVLGTAPAAVADDVRAHGLTVQNGTFVDGYGREVVLRGFNISGEVKLAENGFLPFASTADAQATAQAMRRLTGANAVRFLISWAGAEPTRGQLDTTYLAKLADQMKAFLDAGFEVLPDYHQDLYSRYLFNTGSWYSGDGAPKWVIDAGHYPQESCGACVHWGQNVTSNAAVKDATSDFWHNANGVQDEFVNQATQTMQYLHDRLTSDEFAGIAGLDPWNEPYAGNYDSNQNSQSWEQNVLWPFFQRFRQAMDTAGWQAKPAFIEPNMFWNANISFEKQTGGFLDTGAIGSRYVFNTHFYDELAQSGVLMPGKAGDGQYSNDFGTIRDRAGALGTAAIVTEFGHPMSGYTSDKTPTVDKAMYQGLDSRLSGANWWSHPAQSGPVLSGTQWHWDVYSGQHHELMNDNPDKVQTTADGWNGEDYSAVQNGQLRQDSRLLDRLYPAAVAGHTLAFTYEDRSRDGSQVLTWNPVPSSMPATSAIVGSGRYGVLVWQGSAGDAPTELHVPADLNATVISDVTASRAGDRLLLAASPGLHFALVAEPAASPSDSQLTAARAELARWAPSATAGAS</sequence>
<keyword evidence="1" id="KW-0732">Signal</keyword>
<dbReference type="InterPro" id="IPR017853">
    <property type="entry name" value="GH"/>
</dbReference>
<dbReference type="AlphaFoldDB" id="A0A3E0GUD0"/>